<feature type="transmembrane region" description="Helical" evidence="6">
    <location>
        <begin position="215"/>
        <end position="233"/>
    </location>
</feature>
<feature type="transmembrane region" description="Helical" evidence="6">
    <location>
        <begin position="182"/>
        <end position="203"/>
    </location>
</feature>
<keyword evidence="4 6" id="KW-1133">Transmembrane helix</keyword>
<evidence type="ECO:0000256" key="1">
    <source>
        <dbReference type="ARBA" id="ARBA00004127"/>
    </source>
</evidence>
<evidence type="ECO:0000256" key="3">
    <source>
        <dbReference type="ARBA" id="ARBA00022692"/>
    </source>
</evidence>
<evidence type="ECO:0000313" key="8">
    <source>
        <dbReference type="EMBL" id="MBN8237135.1"/>
    </source>
</evidence>
<dbReference type="Pfam" id="PF00892">
    <property type="entry name" value="EamA"/>
    <property type="match status" value="2"/>
</dbReference>
<comment type="caution">
    <text evidence="8">The sequence shown here is derived from an EMBL/GenBank/DDBJ whole genome shotgun (WGS) entry which is preliminary data.</text>
</comment>
<keyword evidence="5 6" id="KW-0472">Membrane</keyword>
<reference evidence="8 9" key="1">
    <citation type="submission" date="2020-12" db="EMBL/GenBank/DDBJ databases">
        <title>Oil enriched cultivation method for isolating marine PHA-producing bacteria.</title>
        <authorList>
            <person name="Zheng W."/>
            <person name="Yu S."/>
            <person name="Huang Y."/>
        </authorList>
    </citation>
    <scope>NUCLEOTIDE SEQUENCE [LARGE SCALE GENOMIC DNA]</scope>
    <source>
        <strain evidence="8 9">SY-2-6</strain>
    </source>
</reference>
<dbReference type="InterPro" id="IPR050638">
    <property type="entry name" value="AA-Vitamin_Transporters"/>
</dbReference>
<feature type="transmembrane region" description="Helical" evidence="6">
    <location>
        <begin position="150"/>
        <end position="170"/>
    </location>
</feature>
<keyword evidence="3 6" id="KW-0812">Transmembrane</keyword>
<evidence type="ECO:0000259" key="7">
    <source>
        <dbReference type="Pfam" id="PF00892"/>
    </source>
</evidence>
<evidence type="ECO:0000256" key="2">
    <source>
        <dbReference type="ARBA" id="ARBA00007362"/>
    </source>
</evidence>
<evidence type="ECO:0000256" key="5">
    <source>
        <dbReference type="ARBA" id="ARBA00023136"/>
    </source>
</evidence>
<evidence type="ECO:0000313" key="9">
    <source>
        <dbReference type="Proteomes" id="UP000663970"/>
    </source>
</evidence>
<accession>A0ABS3E0L0</accession>
<dbReference type="PANTHER" id="PTHR32322:SF2">
    <property type="entry name" value="EAMA DOMAIN-CONTAINING PROTEIN"/>
    <property type="match status" value="1"/>
</dbReference>
<dbReference type="InterPro" id="IPR000620">
    <property type="entry name" value="EamA_dom"/>
</dbReference>
<feature type="transmembrane region" description="Helical" evidence="6">
    <location>
        <begin position="70"/>
        <end position="90"/>
    </location>
</feature>
<feature type="transmembrane region" description="Helical" evidence="6">
    <location>
        <begin position="126"/>
        <end position="144"/>
    </location>
</feature>
<dbReference type="EMBL" id="JAEKJY010000007">
    <property type="protein sequence ID" value="MBN8237135.1"/>
    <property type="molecule type" value="Genomic_DNA"/>
</dbReference>
<protein>
    <submittedName>
        <fullName evidence="8">EamA family transporter</fullName>
    </submittedName>
</protein>
<feature type="transmembrane region" description="Helical" evidence="6">
    <location>
        <begin position="7"/>
        <end position="28"/>
    </location>
</feature>
<evidence type="ECO:0000256" key="6">
    <source>
        <dbReference type="SAM" id="Phobius"/>
    </source>
</evidence>
<name>A0ABS3E0L0_9BACI</name>
<comment type="subcellular location">
    <subcellularLocation>
        <location evidence="1">Endomembrane system</location>
        <topology evidence="1">Multi-pass membrane protein</topology>
    </subcellularLocation>
</comment>
<organism evidence="8 9">
    <name type="scientific">Halobacillus kuroshimensis</name>
    <dbReference type="NCBI Taxonomy" id="302481"/>
    <lineage>
        <taxon>Bacteria</taxon>
        <taxon>Bacillati</taxon>
        <taxon>Bacillota</taxon>
        <taxon>Bacilli</taxon>
        <taxon>Bacillales</taxon>
        <taxon>Bacillaceae</taxon>
        <taxon>Halobacillus</taxon>
    </lineage>
</organism>
<dbReference type="InterPro" id="IPR037185">
    <property type="entry name" value="EmrE-like"/>
</dbReference>
<dbReference type="SUPFAM" id="SSF103481">
    <property type="entry name" value="Multidrug resistance efflux transporter EmrE"/>
    <property type="match status" value="2"/>
</dbReference>
<feature type="transmembrane region" description="Helical" evidence="6">
    <location>
        <begin position="96"/>
        <end position="117"/>
    </location>
</feature>
<feature type="transmembrane region" description="Helical" evidence="6">
    <location>
        <begin position="34"/>
        <end position="54"/>
    </location>
</feature>
<feature type="transmembrane region" description="Helical" evidence="6">
    <location>
        <begin position="270"/>
        <end position="286"/>
    </location>
</feature>
<dbReference type="Gene3D" id="1.10.3730.20">
    <property type="match status" value="1"/>
</dbReference>
<feature type="transmembrane region" description="Helical" evidence="6">
    <location>
        <begin position="245"/>
        <end position="264"/>
    </location>
</feature>
<dbReference type="PANTHER" id="PTHR32322">
    <property type="entry name" value="INNER MEMBRANE TRANSPORTER"/>
    <property type="match status" value="1"/>
</dbReference>
<keyword evidence="9" id="KW-1185">Reference proteome</keyword>
<comment type="similarity">
    <text evidence="2">Belongs to the EamA transporter family.</text>
</comment>
<gene>
    <name evidence="8" type="ORF">JF544_17960</name>
</gene>
<dbReference type="Proteomes" id="UP000663970">
    <property type="component" value="Unassembled WGS sequence"/>
</dbReference>
<feature type="domain" description="EamA" evidence="7">
    <location>
        <begin position="153"/>
        <end position="286"/>
    </location>
</feature>
<proteinExistence type="inferred from homology"/>
<evidence type="ECO:0000256" key="4">
    <source>
        <dbReference type="ARBA" id="ARBA00022989"/>
    </source>
</evidence>
<feature type="domain" description="EamA" evidence="7">
    <location>
        <begin position="8"/>
        <end position="140"/>
    </location>
</feature>
<dbReference type="RefSeq" id="WP_206935868.1">
    <property type="nucleotide sequence ID" value="NZ_JAEKJY010000007.1"/>
</dbReference>
<sequence length="306" mass="33417">MSQKSALFSIGTGAALWGIIGFYVTYLYNIGFTPAQVVSLRVLSASLLLGLYLLSKDRRLFKIKAGDSRYFIGTGIISIVLFNWCLFSAIEETSISVASILLYTAPAFVTILSRLIFKESLTVRKVSALLITFLGCALVVGIVPHSEQSISMYGLILGLGSGLFYALYSIFGKFALVHYDSLTVTFYTFVFASIAIVPFSGLWNEASLFSTVSTWLYVLGLGLLSTMLPFILYTKGLSFIESSKASIIATIEPVVATLMGFLVFQEQLTLWQYSGVGLVITAVIVVQDSKKNTRSINPEKERAAAN</sequence>